<dbReference type="PROSITE" id="PS51257">
    <property type="entry name" value="PROKAR_LIPOPROTEIN"/>
    <property type="match status" value="1"/>
</dbReference>
<accession>A0ABS1H2F2</accession>
<sequence>MANNKFYFIFAAIFLSVLLVGCNRSTAIDKAEQYISTVEQIDIPNDVRVIGLGEATHGNVELQELKKDVFEALIRNESVQVFVLEGDFGGGQQINHFILEGKGTAEEAVNALDYHIYKTEQMIEFVQWMHDYNATVSEDGKIYFYGNDMQRYDYNKKGLLDYYKVVNIDAANKYTDQLENVSNNTMRELSPKTEQTN</sequence>
<dbReference type="Pfam" id="PF05139">
    <property type="entry name" value="Erythro_esteras"/>
    <property type="match status" value="1"/>
</dbReference>
<protein>
    <submittedName>
        <fullName evidence="1">Erythromycin esterase family protein</fullName>
    </submittedName>
</protein>
<evidence type="ECO:0000313" key="1">
    <source>
        <dbReference type="EMBL" id="MBK3493484.1"/>
    </source>
</evidence>
<dbReference type="InterPro" id="IPR007815">
    <property type="entry name" value="Emycin_Estase"/>
</dbReference>
<dbReference type="EMBL" id="JAEOAH010000001">
    <property type="protein sequence ID" value="MBK3493484.1"/>
    <property type="molecule type" value="Genomic_DNA"/>
</dbReference>
<evidence type="ECO:0000313" key="2">
    <source>
        <dbReference type="Proteomes" id="UP000618943"/>
    </source>
</evidence>
<dbReference type="CDD" id="cd14728">
    <property type="entry name" value="Ere-like"/>
    <property type="match status" value="1"/>
</dbReference>
<dbReference type="InterPro" id="IPR052036">
    <property type="entry name" value="Hydrolase/PRTase-associated"/>
</dbReference>
<dbReference type="Gene3D" id="3.30.1870.10">
    <property type="entry name" value="EreA-like, domain 2"/>
    <property type="match status" value="1"/>
</dbReference>
<keyword evidence="2" id="KW-1185">Reference proteome</keyword>
<organism evidence="1 2">
    <name type="scientific">Viridibacillus soli</name>
    <dbReference type="NCBI Taxonomy" id="2798301"/>
    <lineage>
        <taxon>Bacteria</taxon>
        <taxon>Bacillati</taxon>
        <taxon>Bacillota</taxon>
        <taxon>Bacilli</taxon>
        <taxon>Bacillales</taxon>
        <taxon>Caryophanaceae</taxon>
        <taxon>Viridibacillus</taxon>
    </lineage>
</organism>
<name>A0ABS1H2F2_9BACL</name>
<gene>
    <name evidence="1" type="ORF">JFL43_01090</name>
</gene>
<dbReference type="PANTHER" id="PTHR31299:SF0">
    <property type="entry name" value="ESTERASE, PUTATIVE (AFU_ORTHOLOGUE AFUA_1G05850)-RELATED"/>
    <property type="match status" value="1"/>
</dbReference>
<dbReference type="SUPFAM" id="SSF159501">
    <property type="entry name" value="EreA/ChaN-like"/>
    <property type="match status" value="1"/>
</dbReference>
<proteinExistence type="predicted"/>
<dbReference type="Proteomes" id="UP000618943">
    <property type="component" value="Unassembled WGS sequence"/>
</dbReference>
<dbReference type="PANTHER" id="PTHR31299">
    <property type="entry name" value="ESTERASE, PUTATIVE (AFU_ORTHOLOGUE AFUA_1G05850)-RELATED"/>
    <property type="match status" value="1"/>
</dbReference>
<reference evidence="1 2" key="1">
    <citation type="submission" date="2020-12" db="EMBL/GenBank/DDBJ databases">
        <title>YIM B01967 draft genome.</title>
        <authorList>
            <person name="Yan X."/>
        </authorList>
    </citation>
    <scope>NUCLEOTIDE SEQUENCE [LARGE SCALE GENOMIC DNA]</scope>
    <source>
        <strain evidence="1 2">YIM B01967</strain>
    </source>
</reference>
<comment type="caution">
    <text evidence="1">The sequence shown here is derived from an EMBL/GenBank/DDBJ whole genome shotgun (WGS) entry which is preliminary data.</text>
</comment>